<dbReference type="Gene3D" id="3.40.50.2300">
    <property type="match status" value="1"/>
</dbReference>
<gene>
    <name evidence="6" type="ORF">GCM10011487_15190</name>
</gene>
<keyword evidence="7" id="KW-1185">Reference proteome</keyword>
<dbReference type="SUPFAM" id="SSF52172">
    <property type="entry name" value="CheY-like"/>
    <property type="match status" value="1"/>
</dbReference>
<protein>
    <submittedName>
        <fullName evidence="6">DNA-binding response regulator</fullName>
    </submittedName>
</protein>
<dbReference type="InterPro" id="IPR039420">
    <property type="entry name" value="WalR-like"/>
</dbReference>
<dbReference type="PANTHER" id="PTHR43214:SF43">
    <property type="entry name" value="TWO-COMPONENT RESPONSE REGULATOR"/>
    <property type="match status" value="1"/>
</dbReference>
<dbReference type="InterPro" id="IPR058245">
    <property type="entry name" value="NreC/VraR/RcsB-like_REC"/>
</dbReference>
<dbReference type="PROSITE" id="PS50110">
    <property type="entry name" value="RESPONSE_REGULATORY"/>
    <property type="match status" value="1"/>
</dbReference>
<dbReference type="SMART" id="SM00421">
    <property type="entry name" value="HTH_LUXR"/>
    <property type="match status" value="1"/>
</dbReference>
<dbReference type="GO" id="GO:0006355">
    <property type="term" value="P:regulation of DNA-templated transcription"/>
    <property type="evidence" value="ECO:0007669"/>
    <property type="project" value="InterPro"/>
</dbReference>
<feature type="modified residue" description="4-aspartylphosphate" evidence="3">
    <location>
        <position position="28"/>
    </location>
</feature>
<dbReference type="SUPFAM" id="SSF46894">
    <property type="entry name" value="C-terminal effector domain of the bipartite response regulators"/>
    <property type="match status" value="1"/>
</dbReference>
<evidence type="ECO:0000259" key="5">
    <source>
        <dbReference type="PROSITE" id="PS50110"/>
    </source>
</evidence>
<dbReference type="PROSITE" id="PS00622">
    <property type="entry name" value="HTH_LUXR_1"/>
    <property type="match status" value="1"/>
</dbReference>
<name>A0A829Y888_9GAMM</name>
<dbReference type="Pfam" id="PF00196">
    <property type="entry name" value="GerE"/>
    <property type="match status" value="1"/>
</dbReference>
<comment type="caution">
    <text evidence="6">The sequence shown here is derived from an EMBL/GenBank/DDBJ whole genome shotgun (WGS) entry which is preliminary data.</text>
</comment>
<keyword evidence="2 6" id="KW-0238">DNA-binding</keyword>
<evidence type="ECO:0000256" key="3">
    <source>
        <dbReference type="PROSITE-ProRule" id="PRU00169"/>
    </source>
</evidence>
<evidence type="ECO:0000256" key="1">
    <source>
        <dbReference type="ARBA" id="ARBA00022553"/>
    </source>
</evidence>
<feature type="domain" description="HTH luxR-type" evidence="4">
    <location>
        <begin position="109"/>
        <end position="174"/>
    </location>
</feature>
<dbReference type="CDD" id="cd17535">
    <property type="entry name" value="REC_NarL-like"/>
    <property type="match status" value="1"/>
</dbReference>
<accession>A0A829Y888</accession>
<dbReference type="CDD" id="cd06170">
    <property type="entry name" value="LuxR_C_like"/>
    <property type="match status" value="1"/>
</dbReference>
<dbReference type="EMBL" id="BLJN01000001">
    <property type="protein sequence ID" value="GFE79519.1"/>
    <property type="molecule type" value="Genomic_DNA"/>
</dbReference>
<proteinExistence type="predicted"/>
<dbReference type="AlphaFoldDB" id="A0A829Y888"/>
<organism evidence="6 7">
    <name type="scientific">Steroidobacter agaridevorans</name>
    <dbReference type="NCBI Taxonomy" id="2695856"/>
    <lineage>
        <taxon>Bacteria</taxon>
        <taxon>Pseudomonadati</taxon>
        <taxon>Pseudomonadota</taxon>
        <taxon>Gammaproteobacteria</taxon>
        <taxon>Steroidobacterales</taxon>
        <taxon>Steroidobacteraceae</taxon>
        <taxon>Steroidobacter</taxon>
    </lineage>
</organism>
<dbReference type="InterPro" id="IPR011006">
    <property type="entry name" value="CheY-like_superfamily"/>
</dbReference>
<dbReference type="InterPro" id="IPR001789">
    <property type="entry name" value="Sig_transdc_resp-reg_receiver"/>
</dbReference>
<dbReference type="GO" id="GO:0000160">
    <property type="term" value="P:phosphorelay signal transduction system"/>
    <property type="evidence" value="ECO:0007669"/>
    <property type="project" value="InterPro"/>
</dbReference>
<dbReference type="SMART" id="SM00448">
    <property type="entry name" value="REC"/>
    <property type="match status" value="1"/>
</dbReference>
<evidence type="ECO:0000256" key="2">
    <source>
        <dbReference type="ARBA" id="ARBA00023125"/>
    </source>
</evidence>
<dbReference type="PROSITE" id="PS50043">
    <property type="entry name" value="HTH_LUXR_2"/>
    <property type="match status" value="1"/>
</dbReference>
<dbReference type="Pfam" id="PF00072">
    <property type="entry name" value="Response_reg"/>
    <property type="match status" value="1"/>
</dbReference>
<dbReference type="InterPro" id="IPR016032">
    <property type="entry name" value="Sig_transdc_resp-reg_C-effctor"/>
</dbReference>
<dbReference type="InterPro" id="IPR000792">
    <property type="entry name" value="Tscrpt_reg_LuxR_C"/>
</dbReference>
<evidence type="ECO:0000313" key="7">
    <source>
        <dbReference type="Proteomes" id="UP000445000"/>
    </source>
</evidence>
<evidence type="ECO:0000313" key="6">
    <source>
        <dbReference type="EMBL" id="GFE79519.1"/>
    </source>
</evidence>
<sequence>MKLVAEAADGRAGIEAYRKFHPDVTLMDLQMPGMGGLEALHIIRQEDPNARIVVLTTYKGDAQVLSALKSGACGFLLKGTLRKELRETIRAVHAGQRVIPPEVAMELAEFAGESTLSTREVQVLKGVARGNSNREIADQLSITEDTVKAHMKSILLKLGAKDRTHAVMVALKRGILEV</sequence>
<dbReference type="PRINTS" id="PR00038">
    <property type="entry name" value="HTHLUXR"/>
</dbReference>
<dbReference type="PANTHER" id="PTHR43214">
    <property type="entry name" value="TWO-COMPONENT RESPONSE REGULATOR"/>
    <property type="match status" value="1"/>
</dbReference>
<dbReference type="Proteomes" id="UP000445000">
    <property type="component" value="Unassembled WGS sequence"/>
</dbReference>
<keyword evidence="1 3" id="KW-0597">Phosphoprotein</keyword>
<evidence type="ECO:0000259" key="4">
    <source>
        <dbReference type="PROSITE" id="PS50043"/>
    </source>
</evidence>
<feature type="domain" description="Response regulatory" evidence="5">
    <location>
        <begin position="1"/>
        <end position="93"/>
    </location>
</feature>
<dbReference type="GO" id="GO:0003677">
    <property type="term" value="F:DNA binding"/>
    <property type="evidence" value="ECO:0007669"/>
    <property type="project" value="UniProtKB-KW"/>
</dbReference>
<reference evidence="7" key="1">
    <citation type="submission" date="2020-01" db="EMBL/GenBank/DDBJ databases">
        <title>'Steroidobacter agaridevorans' sp. nov., agar-degrading bacteria isolated from rhizosphere soils.</title>
        <authorList>
            <person name="Ikenaga M."/>
            <person name="Kataoka M."/>
            <person name="Murouchi A."/>
            <person name="Katsuragi S."/>
            <person name="Sakai M."/>
        </authorList>
    </citation>
    <scope>NUCLEOTIDE SEQUENCE [LARGE SCALE GENOMIC DNA]</scope>
    <source>
        <strain evidence="7">YU21-B</strain>
    </source>
</reference>